<reference evidence="1 2" key="1">
    <citation type="submission" date="2016-04" db="EMBL/GenBank/DDBJ databases">
        <title>Complete genome sequence of natural rubber-degrading, novel Gram-negative bacterium, Rhizobacter gummiphilus strain NS21.</title>
        <authorList>
            <person name="Tabata M."/>
            <person name="Kasai D."/>
            <person name="Fukuda M."/>
        </authorList>
    </citation>
    <scope>NUCLEOTIDE SEQUENCE [LARGE SCALE GENOMIC DNA]</scope>
    <source>
        <strain evidence="1 2">NS21</strain>
    </source>
</reference>
<dbReference type="OrthoDB" id="166547at2"/>
<gene>
    <name evidence="1" type="ORF">A4W93_16155</name>
</gene>
<organism evidence="1 2">
    <name type="scientific">Piscinibacter gummiphilus</name>
    <dbReference type="NCBI Taxonomy" id="946333"/>
    <lineage>
        <taxon>Bacteria</taxon>
        <taxon>Pseudomonadati</taxon>
        <taxon>Pseudomonadota</taxon>
        <taxon>Betaproteobacteria</taxon>
        <taxon>Burkholderiales</taxon>
        <taxon>Sphaerotilaceae</taxon>
        <taxon>Piscinibacter</taxon>
    </lineage>
</organism>
<accession>A0A1W6LAW7</accession>
<name>A0A1W6LAW7_9BURK</name>
<dbReference type="AlphaFoldDB" id="A0A1W6LAW7"/>
<evidence type="ECO:0000313" key="2">
    <source>
        <dbReference type="Proteomes" id="UP000193427"/>
    </source>
</evidence>
<dbReference type="EMBL" id="CP015118">
    <property type="protein sequence ID" value="ARN21308.1"/>
    <property type="molecule type" value="Genomic_DNA"/>
</dbReference>
<protein>
    <submittedName>
        <fullName evidence="1">Uncharacterized protein</fullName>
    </submittedName>
</protein>
<dbReference type="InterPro" id="IPR018687">
    <property type="entry name" value="DUF2177_membr"/>
</dbReference>
<dbReference type="KEGG" id="rgu:A4W93_16155"/>
<evidence type="ECO:0000313" key="1">
    <source>
        <dbReference type="EMBL" id="ARN21308.1"/>
    </source>
</evidence>
<dbReference type="Proteomes" id="UP000193427">
    <property type="component" value="Chromosome"/>
</dbReference>
<proteinExistence type="predicted"/>
<sequence>MTLTKTLTAYAVTAIVLFAIDMVWLRVIAMNWYQQGIGHLMTADVKLWAAGLFYLLYPVGLVLFAVGPGADAPLWRTAALGAAFGFFAYATYDLTNLATLKGWPLGLAAADVAWGTFASAVAATAGRWVAPHVG</sequence>
<dbReference type="RefSeq" id="WP_085751598.1">
    <property type="nucleotide sequence ID" value="NZ_BSPR01000013.1"/>
</dbReference>
<dbReference type="Pfam" id="PF09945">
    <property type="entry name" value="DUF2177"/>
    <property type="match status" value="1"/>
</dbReference>
<keyword evidence="2" id="KW-1185">Reference proteome</keyword>
<dbReference type="STRING" id="946333.A4W93_16155"/>